<evidence type="ECO:0000256" key="4">
    <source>
        <dbReference type="ARBA" id="ARBA00022777"/>
    </source>
</evidence>
<dbReference type="AlphaFoldDB" id="A0A1W1CMX2"/>
<dbReference type="PROSITE" id="PS50109">
    <property type="entry name" value="HIS_KIN"/>
    <property type="match status" value="1"/>
</dbReference>
<evidence type="ECO:0000259" key="7">
    <source>
        <dbReference type="PROSITE" id="PS50109"/>
    </source>
</evidence>
<dbReference type="Gene3D" id="3.30.450.20">
    <property type="entry name" value="PAS domain"/>
    <property type="match status" value="1"/>
</dbReference>
<keyword evidence="4 8" id="KW-0418">Kinase</keyword>
<sequence>MKFSKEKSSSLNGELERENPYLAGILDATVNIIILRDNNKKLLYINRQFSNYFPGYKNIDDFDRDHDSISELFDTDDDEYIDKEYFHKNFDYIVKNEIEHKVKITYNNKTVYFKLTITKSKLESSRDYFVIILSNITRLELERKKCIQQERLLQQQAKMASMGEMIGNIAHQWRQPLNALSSLTVLLGIKYRTNKGLTESDMLQFKVKSNYIIQNMSKTIDDFKNFFSPNKSKERFCIRDAINEIEIFIKNSYLEYNIELVNRVNENIEIVGYKSELEQVFLNILNNSKDAFIEQGRKILKPTVTIDVTLLEDIIRIEIVDNAGGIEDEIIDRIFEPYFSTKFESNGTGIGLYMSKMIIEESMGGKLLLENRDDGVVAIIEFPSGVIKTY</sequence>
<organism evidence="8">
    <name type="scientific">hydrothermal vent metagenome</name>
    <dbReference type="NCBI Taxonomy" id="652676"/>
    <lineage>
        <taxon>unclassified sequences</taxon>
        <taxon>metagenomes</taxon>
        <taxon>ecological metagenomes</taxon>
    </lineage>
</organism>
<accession>A0A1W1CMX2</accession>
<gene>
    <name evidence="8" type="ORF">MNB_SV-12-1488</name>
</gene>
<dbReference type="SMART" id="SM00387">
    <property type="entry name" value="HATPase_c"/>
    <property type="match status" value="1"/>
</dbReference>
<dbReference type="Gene3D" id="3.30.565.10">
    <property type="entry name" value="Histidine kinase-like ATPase, C-terminal domain"/>
    <property type="match status" value="1"/>
</dbReference>
<keyword evidence="5" id="KW-0067">ATP-binding</keyword>
<evidence type="ECO:0000313" key="8">
    <source>
        <dbReference type="EMBL" id="SFV67042.1"/>
    </source>
</evidence>
<dbReference type="GO" id="GO:0000155">
    <property type="term" value="F:phosphorelay sensor kinase activity"/>
    <property type="evidence" value="ECO:0007669"/>
    <property type="project" value="InterPro"/>
</dbReference>
<dbReference type="SUPFAM" id="SSF55874">
    <property type="entry name" value="ATPase domain of HSP90 chaperone/DNA topoisomerase II/histidine kinase"/>
    <property type="match status" value="1"/>
</dbReference>
<dbReference type="InterPro" id="IPR004358">
    <property type="entry name" value="Sig_transdc_His_kin-like_C"/>
</dbReference>
<dbReference type="GO" id="GO:0005524">
    <property type="term" value="F:ATP binding"/>
    <property type="evidence" value="ECO:0007669"/>
    <property type="project" value="UniProtKB-KW"/>
</dbReference>
<evidence type="ECO:0000256" key="6">
    <source>
        <dbReference type="ARBA" id="ARBA00023012"/>
    </source>
</evidence>
<dbReference type="InterPro" id="IPR003594">
    <property type="entry name" value="HATPase_dom"/>
</dbReference>
<evidence type="ECO:0000256" key="1">
    <source>
        <dbReference type="ARBA" id="ARBA00022553"/>
    </source>
</evidence>
<keyword evidence="2" id="KW-0808">Transferase</keyword>
<reference evidence="8" key="1">
    <citation type="submission" date="2016-10" db="EMBL/GenBank/DDBJ databases">
        <authorList>
            <person name="de Groot N.N."/>
        </authorList>
    </citation>
    <scope>NUCLEOTIDE SEQUENCE</scope>
</reference>
<dbReference type="Gene3D" id="1.10.287.130">
    <property type="match status" value="1"/>
</dbReference>
<dbReference type="PANTHER" id="PTHR43065">
    <property type="entry name" value="SENSOR HISTIDINE KINASE"/>
    <property type="match status" value="1"/>
</dbReference>
<dbReference type="InterPro" id="IPR036097">
    <property type="entry name" value="HisK_dim/P_sf"/>
</dbReference>
<dbReference type="EMBL" id="FPHE01000160">
    <property type="protein sequence ID" value="SFV67042.1"/>
    <property type="molecule type" value="Genomic_DNA"/>
</dbReference>
<evidence type="ECO:0000256" key="5">
    <source>
        <dbReference type="ARBA" id="ARBA00022840"/>
    </source>
</evidence>
<feature type="domain" description="Histidine kinase" evidence="7">
    <location>
        <begin position="168"/>
        <end position="386"/>
    </location>
</feature>
<dbReference type="InterPro" id="IPR036890">
    <property type="entry name" value="HATPase_C_sf"/>
</dbReference>
<name>A0A1W1CMX2_9ZZZZ</name>
<proteinExistence type="predicted"/>
<keyword evidence="1" id="KW-0597">Phosphoprotein</keyword>
<evidence type="ECO:0000256" key="3">
    <source>
        <dbReference type="ARBA" id="ARBA00022741"/>
    </source>
</evidence>
<dbReference type="InterPro" id="IPR005467">
    <property type="entry name" value="His_kinase_dom"/>
</dbReference>
<evidence type="ECO:0000256" key="2">
    <source>
        <dbReference type="ARBA" id="ARBA00022679"/>
    </source>
</evidence>
<dbReference type="Pfam" id="PF02518">
    <property type="entry name" value="HATPase_c"/>
    <property type="match status" value="1"/>
</dbReference>
<dbReference type="SUPFAM" id="SSF47384">
    <property type="entry name" value="Homodimeric domain of signal transducing histidine kinase"/>
    <property type="match status" value="1"/>
</dbReference>
<dbReference type="PRINTS" id="PR00344">
    <property type="entry name" value="BCTRLSENSOR"/>
</dbReference>
<keyword evidence="3" id="KW-0547">Nucleotide-binding</keyword>
<dbReference type="PANTHER" id="PTHR43065:SF10">
    <property type="entry name" value="PEROXIDE STRESS-ACTIVATED HISTIDINE KINASE MAK3"/>
    <property type="match status" value="1"/>
</dbReference>
<keyword evidence="6" id="KW-0902">Two-component regulatory system</keyword>
<protein>
    <submittedName>
        <fullName evidence="8">Putative two-component sensor histidine kinase</fullName>
    </submittedName>
</protein>